<protein>
    <recommendedName>
        <fullName evidence="10">Allantoate permease</fullName>
    </recommendedName>
</protein>
<reference evidence="8 9" key="1">
    <citation type="journal article" date="2020" name="Microbiol. Resour. Announc.">
        <title>Draft Genome Sequence of a Cladosporium Species Isolated from the Mesophotic Ascidian Didemnum maculosum.</title>
        <authorList>
            <person name="Gioti A."/>
            <person name="Siaperas R."/>
            <person name="Nikolaivits E."/>
            <person name="Le Goff G."/>
            <person name="Ouazzani J."/>
            <person name="Kotoulas G."/>
            <person name="Topakas E."/>
        </authorList>
    </citation>
    <scope>NUCLEOTIDE SEQUENCE [LARGE SCALE GENOMIC DNA]</scope>
    <source>
        <strain evidence="8 9">TM138-S3</strain>
    </source>
</reference>
<gene>
    <name evidence="8" type="ORF">WHR41_07758</name>
</gene>
<evidence type="ECO:0008006" key="10">
    <source>
        <dbReference type="Google" id="ProtNLM"/>
    </source>
</evidence>
<feature type="transmembrane region" description="Helical" evidence="7">
    <location>
        <begin position="356"/>
        <end position="375"/>
    </location>
</feature>
<comment type="caution">
    <text evidence="8">The sequence shown here is derived from an EMBL/GenBank/DDBJ whole genome shotgun (WGS) entry which is preliminary data.</text>
</comment>
<dbReference type="RefSeq" id="XP_069226747.1">
    <property type="nucleotide sequence ID" value="XM_069376362.1"/>
</dbReference>
<evidence type="ECO:0000256" key="7">
    <source>
        <dbReference type="SAM" id="Phobius"/>
    </source>
</evidence>
<dbReference type="SUPFAM" id="SSF103473">
    <property type="entry name" value="MFS general substrate transporter"/>
    <property type="match status" value="1"/>
</dbReference>
<evidence type="ECO:0000256" key="1">
    <source>
        <dbReference type="ARBA" id="ARBA00004141"/>
    </source>
</evidence>
<dbReference type="Gene3D" id="1.20.1250.20">
    <property type="entry name" value="MFS general substrate transporter like domains"/>
    <property type="match status" value="2"/>
</dbReference>
<evidence type="ECO:0000256" key="6">
    <source>
        <dbReference type="SAM" id="MobiDB-lite"/>
    </source>
</evidence>
<accession>A0AB34KJ88</accession>
<keyword evidence="5 7" id="KW-0472">Membrane</keyword>
<name>A0AB34KJ88_9PEZI</name>
<feature type="region of interest" description="Disordered" evidence="6">
    <location>
        <begin position="1"/>
        <end position="30"/>
    </location>
</feature>
<dbReference type="EMBL" id="JAAQHG020000033">
    <property type="protein sequence ID" value="KAL1583640.1"/>
    <property type="molecule type" value="Genomic_DNA"/>
</dbReference>
<feature type="transmembrane region" description="Helical" evidence="7">
    <location>
        <begin position="246"/>
        <end position="266"/>
    </location>
</feature>
<feature type="transmembrane region" description="Helical" evidence="7">
    <location>
        <begin position="520"/>
        <end position="540"/>
    </location>
</feature>
<dbReference type="FunFam" id="1.20.1250.20:FF:000247">
    <property type="entry name" value="MFS general substrate transporter"/>
    <property type="match status" value="1"/>
</dbReference>
<dbReference type="Pfam" id="PF07690">
    <property type="entry name" value="MFS_1"/>
    <property type="match status" value="1"/>
</dbReference>
<keyword evidence="9" id="KW-1185">Reference proteome</keyword>
<feature type="transmembrane region" description="Helical" evidence="7">
    <location>
        <begin position="395"/>
        <end position="414"/>
    </location>
</feature>
<dbReference type="GO" id="GO:0016020">
    <property type="term" value="C:membrane"/>
    <property type="evidence" value="ECO:0007669"/>
    <property type="project" value="UniProtKB-SubCell"/>
</dbReference>
<evidence type="ECO:0000256" key="2">
    <source>
        <dbReference type="ARBA" id="ARBA00022448"/>
    </source>
</evidence>
<evidence type="ECO:0000256" key="3">
    <source>
        <dbReference type="ARBA" id="ARBA00022692"/>
    </source>
</evidence>
<organism evidence="8 9">
    <name type="scientific">Cladosporium halotolerans</name>
    <dbReference type="NCBI Taxonomy" id="1052096"/>
    <lineage>
        <taxon>Eukaryota</taxon>
        <taxon>Fungi</taxon>
        <taxon>Dikarya</taxon>
        <taxon>Ascomycota</taxon>
        <taxon>Pezizomycotina</taxon>
        <taxon>Dothideomycetes</taxon>
        <taxon>Dothideomycetidae</taxon>
        <taxon>Cladosporiales</taxon>
        <taxon>Cladosporiaceae</taxon>
        <taxon>Cladosporium</taxon>
    </lineage>
</organism>
<dbReference type="FunFam" id="1.20.1250.20:FF:000106">
    <property type="entry name" value="MFS transporter, putative"/>
    <property type="match status" value="1"/>
</dbReference>
<dbReference type="GO" id="GO:0022857">
    <property type="term" value="F:transmembrane transporter activity"/>
    <property type="evidence" value="ECO:0007669"/>
    <property type="project" value="InterPro"/>
</dbReference>
<dbReference type="GeneID" id="96009200"/>
<feature type="transmembrane region" description="Helical" evidence="7">
    <location>
        <begin position="449"/>
        <end position="472"/>
    </location>
</feature>
<feature type="transmembrane region" description="Helical" evidence="7">
    <location>
        <begin position="278"/>
        <end position="299"/>
    </location>
</feature>
<proteinExistence type="predicted"/>
<feature type="transmembrane region" description="Helical" evidence="7">
    <location>
        <begin position="484"/>
        <end position="505"/>
    </location>
</feature>
<evidence type="ECO:0000256" key="4">
    <source>
        <dbReference type="ARBA" id="ARBA00022989"/>
    </source>
</evidence>
<keyword evidence="4 7" id="KW-1133">Transmembrane helix</keyword>
<dbReference type="InterPro" id="IPR011701">
    <property type="entry name" value="MFS"/>
</dbReference>
<keyword evidence="3 7" id="KW-0812">Transmembrane</keyword>
<sequence length="578" mass="65763">MSTFADPVPTAITRPGRKSHDPDAKNPGFVDTKLSAELSSDSLPLSEAELKENPFLDRNVAQTYRAIYDEAGYECRDAFDPDLTWTREEERSVKRKVDLRVTTWACVMFFALNVDRGNLKQAIADNLLDDLGLTTDHYNTGNTIFYLSFLVAELPSQLLSKKLGPDRWIPMQVTLWSVVAISQAALSGKASFYATRALLGALEGGFSKSSNSMRTTSRLTANAVPDLILWLSYFYKSKELTMRLSWFWISRYLTMVITSLMAYGLLHMRGVHGMEGWRWLFLVEGLITLAIGLASFFLMPASAVQTKTWFRPNGWFTDREVGIVVNRVLRDDPSKGDMHNRTGLSLKNLWDSIRDYDLWPIYIVGFVFMIPQSTADQYLTLILRQLGYNQFNANLLSIPNQVISCFTLFGATWFSEFINQRMLTASTQNIWLLPCLIALRWWPGAQVNAWATFALMTVLLSCPYTHVINVSLTSRNSGSVRTRSVSAAFYNITVQVGTIISSNIYRENDKPLYHKGNEALLGIDVCAIVLFVFAKVYYVWRNKQREAKWSSMTEEEQADYVLNTKDEGNKRLDFRFAH</sequence>
<evidence type="ECO:0000313" key="9">
    <source>
        <dbReference type="Proteomes" id="UP000803884"/>
    </source>
</evidence>
<comment type="subcellular location">
    <subcellularLocation>
        <location evidence="1">Membrane</location>
        <topology evidence="1">Multi-pass membrane protein</topology>
    </subcellularLocation>
</comment>
<dbReference type="InterPro" id="IPR036259">
    <property type="entry name" value="MFS_trans_sf"/>
</dbReference>
<dbReference type="PANTHER" id="PTHR43791:SF29">
    <property type="entry name" value="MAJOR FACILITATOR SUPERFAMILY (MFS) PROFILE DOMAIN-CONTAINING PROTEIN"/>
    <property type="match status" value="1"/>
</dbReference>
<keyword evidence="2" id="KW-0813">Transport</keyword>
<dbReference type="PANTHER" id="PTHR43791">
    <property type="entry name" value="PERMEASE-RELATED"/>
    <property type="match status" value="1"/>
</dbReference>
<evidence type="ECO:0000256" key="5">
    <source>
        <dbReference type="ARBA" id="ARBA00023136"/>
    </source>
</evidence>
<evidence type="ECO:0000313" key="8">
    <source>
        <dbReference type="EMBL" id="KAL1583640.1"/>
    </source>
</evidence>
<dbReference type="Proteomes" id="UP000803884">
    <property type="component" value="Unassembled WGS sequence"/>
</dbReference>
<dbReference type="AlphaFoldDB" id="A0AB34KJ88"/>